<dbReference type="FunFam" id="1.10.260.40:FF:000052">
    <property type="entry name" value="HTH-type transcriptional regulator DicA"/>
    <property type="match status" value="1"/>
</dbReference>
<evidence type="ECO:0000313" key="12">
    <source>
        <dbReference type="EMBL" id="QRZ95071.1"/>
    </source>
</evidence>
<evidence type="ECO:0000313" key="17">
    <source>
        <dbReference type="EMBL" id="TXT03720.1"/>
    </source>
</evidence>
<dbReference type="EMBL" id="UGAW01000002">
    <property type="protein sequence ID" value="STI46597.1"/>
    <property type="molecule type" value="Genomic_DNA"/>
</dbReference>
<dbReference type="EMBL" id="JAAGYI010000002">
    <property type="protein sequence ID" value="NEM84135.1"/>
    <property type="molecule type" value="Genomic_DNA"/>
</dbReference>
<reference evidence="17 26" key="8">
    <citation type="submission" date="2019-08" db="EMBL/GenBank/DDBJ databases">
        <title>Whole genome analysis of cultivated E. coli strains isolated from CD patients and healthy donors.</title>
        <authorList>
            <person name="Siniagina M.N."/>
            <person name="Markelova M.I."/>
            <person name="Laikov A.V."/>
            <person name="Boulygina E.A."/>
            <person name="Khusnutdinova D.R."/>
            <person name="Kharchenko A."/>
            <person name="Grigoryeva T.V."/>
        </authorList>
    </citation>
    <scope>NUCLEOTIDE SEQUENCE [LARGE SCALE GENOMIC DNA]</scope>
    <source>
        <strain evidence="17 26">3_77_5</strain>
    </source>
</reference>
<evidence type="ECO:0000313" key="4">
    <source>
        <dbReference type="EMBL" id="AXO07295.1"/>
    </source>
</evidence>
<evidence type="ECO:0000313" key="24">
    <source>
        <dbReference type="Proteomes" id="UP000255201"/>
    </source>
</evidence>
<dbReference type="NCBIfam" id="NF007257">
    <property type="entry name" value="PRK09706.1"/>
    <property type="match status" value="1"/>
</dbReference>
<dbReference type="Proteomes" id="UP001247581">
    <property type="component" value="Unassembled WGS sequence"/>
</dbReference>
<dbReference type="PANTHER" id="PTHR46558">
    <property type="entry name" value="TRACRIPTIONAL REGULATORY PROTEIN-RELATED-RELATED"/>
    <property type="match status" value="1"/>
</dbReference>
<evidence type="ECO:0000313" key="14">
    <source>
        <dbReference type="EMBL" id="STE55523.1"/>
    </source>
</evidence>
<dbReference type="EMBL" id="MPGR01000001">
    <property type="protein sequence ID" value="OKB75542.1"/>
    <property type="molecule type" value="Genomic_DNA"/>
</dbReference>
<reference evidence="22 23" key="3">
    <citation type="submission" date="2018-06" db="EMBL/GenBank/DDBJ databases">
        <authorList>
            <consortium name="Pathogen Informatics"/>
            <person name="Doyle S."/>
        </authorList>
    </citation>
    <scope>NUCLEOTIDE SEQUENCE [LARGE SCALE GENOMIC DNA]</scope>
    <source>
        <strain evidence="14 24">NCTC10764</strain>
        <strain evidence="15 23">NCTC11112</strain>
        <strain evidence="16 22">NCTC8500</strain>
    </source>
</reference>
<dbReference type="RefSeq" id="WP_000448564.1">
    <property type="nucleotide sequence ID" value="NZ_AP021946.1"/>
</dbReference>
<evidence type="ECO:0000313" key="30">
    <source>
        <dbReference type="Proteomes" id="UP000528199"/>
    </source>
</evidence>
<dbReference type="InterPro" id="IPR001387">
    <property type="entry name" value="Cro/C1-type_HTH"/>
</dbReference>
<reference evidence="6" key="12">
    <citation type="submission" date="2024-02" db="EMBL/GenBank/DDBJ databases">
        <authorList>
            <consortium name="Clinical and Environmental Microbiology Branch: Whole genome sequencing antimicrobial resistance pathogens in the healthcare setting"/>
        </authorList>
    </citation>
    <scope>NUCLEOTIDE SEQUENCE</scope>
    <source>
        <strain evidence="6">2023CK-00345</strain>
    </source>
</reference>
<dbReference type="EMBL" id="VSBS01000006">
    <property type="protein sequence ID" value="TXT03720.1"/>
    <property type="molecule type" value="Genomic_DNA"/>
</dbReference>
<evidence type="ECO:0000313" key="10">
    <source>
        <dbReference type="EMBL" id="NEM84135.1"/>
    </source>
</evidence>
<dbReference type="Proteomes" id="UP000528199">
    <property type="component" value="Unassembled WGS sequence"/>
</dbReference>
<evidence type="ECO:0000313" key="15">
    <source>
        <dbReference type="EMBL" id="STI46597.1"/>
    </source>
</evidence>
<evidence type="ECO:0000313" key="11">
    <source>
        <dbReference type="EMBL" id="OKB75542.1"/>
    </source>
</evidence>
<dbReference type="Pfam" id="PF01381">
    <property type="entry name" value="HTH_3"/>
    <property type="match status" value="1"/>
</dbReference>
<dbReference type="GO" id="GO:0003677">
    <property type="term" value="F:DNA binding"/>
    <property type="evidence" value="ECO:0007669"/>
    <property type="project" value="UniProtKB-KW"/>
</dbReference>
<dbReference type="EMBL" id="CP031546">
    <property type="protein sequence ID" value="AXO07295.1"/>
    <property type="molecule type" value="Genomic_DNA"/>
</dbReference>
<dbReference type="Proteomes" id="UP001383096">
    <property type="component" value="Chromosome"/>
</dbReference>
<gene>
    <name evidence="6" type="primary">dicA</name>
    <name evidence="14" type="synonym">dicA_2</name>
    <name evidence="5" type="ORF">BKL28_001842</name>
    <name evidence="11" type="ORF">BMT50_23620</name>
    <name evidence="3" type="ORF">CR538_12560</name>
    <name evidence="4" type="ORF">DS732_13490</name>
    <name evidence="13" type="ORF">DTL43_20620</name>
    <name evidence="17" type="ORF">FWK02_00450</name>
    <name evidence="10" type="ORF">G3V95_01260</name>
    <name evidence="8" type="ORF">GKF66_28225</name>
    <name evidence="9" type="ORF">GUC01_28375</name>
    <name evidence="12" type="ORF">JNP96_14055</name>
    <name evidence="14" type="ORF">NCTC10764_02072</name>
    <name evidence="15" type="ORF">NCTC11112_05773</name>
    <name evidence="16" type="ORF">NCTC8500_02751</name>
    <name evidence="7" type="ORF">NQD80_20410</name>
    <name evidence="6" type="ORF">P6223_005477</name>
    <name evidence="18" type="ORF">V9Z47_13950</name>
</gene>
<dbReference type="SUPFAM" id="SSF47413">
    <property type="entry name" value="lambda repressor-like DNA-binding domains"/>
    <property type="match status" value="1"/>
</dbReference>
<dbReference type="Proteomes" id="UP000469708">
    <property type="component" value="Unassembled WGS sequence"/>
</dbReference>
<evidence type="ECO:0000313" key="8">
    <source>
        <dbReference type="EMBL" id="MSI72558.1"/>
    </source>
</evidence>
<evidence type="ECO:0000313" key="29">
    <source>
        <dbReference type="Proteomes" id="UP000475070"/>
    </source>
</evidence>
<sequence length="135" mass="15656">METKNLTIGERIRYRRKNLKHTQRSLAKALKISHVSVSQWERGDSEPTGKNLFALSKVLQCSPTWILFGDEDKQPTPPVEKPVALSPKELELLELFNALPESEQDTQLAEMRARVKNFNKLFEELLKARQRTNKR</sequence>
<evidence type="ECO:0000313" key="5">
    <source>
        <dbReference type="EMBL" id="EFH0043080.1"/>
    </source>
</evidence>
<evidence type="ECO:0000313" key="31">
    <source>
        <dbReference type="Proteomes" id="UP001247581"/>
    </source>
</evidence>
<reference evidence="13 21" key="4">
    <citation type="submission" date="2018-07" db="EMBL/GenBank/DDBJ databases">
        <title>Whole Genome Sequence Analysis of Avian Pathogenic E. coli - An Australian Perspective.</title>
        <authorList>
            <person name="Cummins M.L."/>
            <person name="Reid C.J."/>
            <person name="Roy Chowdhury P."/>
            <person name="Bushell R."/>
            <person name="Esbert N."/>
            <person name="Tivendale K.A."/>
            <person name="Noormohammadi A.H."/>
            <person name="Islam S."/>
            <person name="Marenda M.S."/>
            <person name="Browning G.F."/>
            <person name="Markham P.F."/>
            <person name="Djordjevic S.P."/>
        </authorList>
    </citation>
    <scope>NUCLEOTIDE SEQUENCE [LARGE SCALE GENOMIC DNA]</scope>
    <source>
        <strain evidence="13 21">AVC211</strain>
    </source>
</reference>
<dbReference type="SMART" id="SM00530">
    <property type="entry name" value="HTH_XRE"/>
    <property type="match status" value="1"/>
</dbReference>
<dbReference type="OMA" id="TISQWET"/>
<dbReference type="Proteomes" id="UP000254817">
    <property type="component" value="Unassembled WGS sequence"/>
</dbReference>
<dbReference type="Proteomes" id="UP000321461">
    <property type="component" value="Unassembled WGS sequence"/>
</dbReference>
<dbReference type="PROSITE" id="PS50943">
    <property type="entry name" value="HTH_CROC1"/>
    <property type="match status" value="1"/>
</dbReference>
<dbReference type="Proteomes" id="UP000234238">
    <property type="component" value="Chromosome"/>
</dbReference>
<dbReference type="EMBL" id="UFZL01000001">
    <property type="protein sequence ID" value="STE55523.1"/>
    <property type="molecule type" value="Genomic_DNA"/>
</dbReference>
<reference evidence="5 30" key="6">
    <citation type="submission" date="2018-08" db="EMBL/GenBank/DDBJ databases">
        <authorList>
            <consortium name="PulseNet: The National Subtyping Network for Foodborne Disease Surveillance"/>
            <person name="Tarr C.L."/>
            <person name="Trees E."/>
            <person name="Katz L.S."/>
            <person name="Carleton-Romer H.A."/>
            <person name="Stroika S."/>
            <person name="Kucerova Z."/>
            <person name="Roache K.F."/>
            <person name="Sabol A.L."/>
            <person name="Besser J."/>
            <person name="Gerner-Smidt P."/>
        </authorList>
    </citation>
    <scope>NUCLEOTIDE SEQUENCE [LARGE SCALE GENOMIC DNA]</scope>
    <source>
        <strain evidence="5 30">PNUSAE004760</strain>
    </source>
</reference>
<dbReference type="EMBL" id="WKUE01000216">
    <property type="protein sequence ID" value="MSI72558.1"/>
    <property type="molecule type" value="Genomic_DNA"/>
</dbReference>
<dbReference type="Gene3D" id="1.10.260.40">
    <property type="entry name" value="lambda repressor-like DNA-binding domains"/>
    <property type="match status" value="1"/>
</dbReference>
<dbReference type="Proteomes" id="UP000663166">
    <property type="component" value="Chromosome"/>
</dbReference>
<dbReference type="Proteomes" id="UP000475070">
    <property type="component" value="Unassembled WGS sequence"/>
</dbReference>
<reference evidence="4 25" key="5">
    <citation type="submission" date="2018-08" db="EMBL/GenBank/DDBJ databases">
        <title>Complete genome sequencing and genomic characterization of five Escherichia coli strains co-producing MCR-1 and ESBLs from different origins in China.</title>
        <authorList>
            <person name="Bai L."/>
        </authorList>
    </citation>
    <scope>NUCLEOTIDE SEQUENCE [LARGE SCALE GENOMIC DNA]</scope>
    <source>
        <strain evidence="4">Cq9</strain>
        <strain evidence="25">cq9</strain>
    </source>
</reference>
<accession>A0A0J3V639</accession>
<evidence type="ECO:0000313" key="23">
    <source>
        <dbReference type="Proteomes" id="UP000254817"/>
    </source>
</evidence>
<keyword evidence="1 6" id="KW-0238">DNA-binding</keyword>
<organism evidence="13 21">
    <name type="scientific">Escherichia coli</name>
    <dbReference type="NCBI Taxonomy" id="562"/>
    <lineage>
        <taxon>Bacteria</taxon>
        <taxon>Pseudomonadati</taxon>
        <taxon>Pseudomonadota</taxon>
        <taxon>Gammaproteobacteria</taxon>
        <taxon>Enterobacterales</taxon>
        <taxon>Enterobacteriaceae</taxon>
        <taxon>Escherichia</taxon>
    </lineage>
</organism>
<dbReference type="PANTHER" id="PTHR46558:SF4">
    <property type="entry name" value="DNA-BIDING PHAGE PROTEIN"/>
    <property type="match status" value="1"/>
</dbReference>
<accession>A0A024L1T9</accession>
<evidence type="ECO:0000313" key="9">
    <source>
        <dbReference type="EMBL" id="NAG22832.1"/>
    </source>
</evidence>
<dbReference type="Proteomes" id="UP000256244">
    <property type="component" value="Chromosome"/>
</dbReference>
<evidence type="ECO:0000313" key="7">
    <source>
        <dbReference type="EMBL" id="MDR6048141.1"/>
    </source>
</evidence>
<reference evidence="7 31" key="11">
    <citation type="submission" date="2022-07" db="EMBL/GenBank/DDBJ databases">
        <title>The wastewater resistome of Residential Aged Care Facilities indicates a role of antimicrobial stewardship in reducing resistance.</title>
        <authorList>
            <person name="Sapula S."/>
            <person name="Hart B.J."/>
            <person name="Henrietta V."/>
            <person name="Amsalu A."/>
            <person name="Jon W."/>
            <person name="Siderius N."/>
            <person name="Nguyen L."/>
            <person name="Turnidge J."/>
            <person name="Gerber C."/>
        </authorList>
    </citation>
    <scope>NUCLEOTIDE SEQUENCE [LARGE SCALE GENOMIC DNA]</scope>
    <source>
        <strain evidence="7 31">ECA685</strain>
    </source>
</reference>
<feature type="domain" description="HTH cro/C1-type" evidence="2">
    <location>
        <begin position="12"/>
        <end position="66"/>
    </location>
</feature>
<reference evidence="18" key="13">
    <citation type="submission" date="2024-03" db="EMBL/GenBank/DDBJ databases">
        <title>Epithelial relay of microbial signals coordinates intestinal macrophage supported barrier repair.</title>
        <authorList>
            <person name="Tsai M.T."/>
        </authorList>
    </citation>
    <scope>NUCLEOTIDE SEQUENCE</scope>
    <source>
        <strain evidence="18">MS 21-1</strain>
    </source>
</reference>
<dbReference type="EMBL" id="AASUOH010000009">
    <property type="protein sequence ID" value="EFH0043080.1"/>
    <property type="molecule type" value="Genomic_DNA"/>
</dbReference>
<dbReference type="Proteomes" id="UP000255201">
    <property type="component" value="Unassembled WGS sequence"/>
</dbReference>
<dbReference type="EMBL" id="WXKQ01000289">
    <property type="protein sequence ID" value="NAG22832.1"/>
    <property type="molecule type" value="Genomic_DNA"/>
</dbReference>
<evidence type="ECO:0000313" key="18">
    <source>
        <dbReference type="EMBL" id="WWX69279.1"/>
    </source>
</evidence>
<reference evidence="3 20" key="2">
    <citation type="submission" date="2017-10" db="EMBL/GenBank/DDBJ databases">
        <title>mcr-1 positive E.coli isolates in China.</title>
        <authorList>
            <person name="Li B."/>
            <person name="Wang X."/>
        </authorList>
    </citation>
    <scope>NUCLEOTIDE SEQUENCE [LARGE SCALE GENOMIC DNA]</scope>
    <source>
        <strain evidence="3 20">14EC029</strain>
    </source>
</reference>
<reference evidence="27 29" key="7">
    <citation type="journal article" date="2019" name="Nat. Med.">
        <title>A library of human gut bacterial isolates paired with longitudinal multiomics data enables mechanistic microbiome research.</title>
        <authorList>
            <person name="Poyet M."/>
            <person name="Groussin M."/>
            <person name="Gibbons S.M."/>
            <person name="Avila-Pacheco J."/>
            <person name="Jiang X."/>
            <person name="Kearney S.M."/>
            <person name="Perrotta A.R."/>
            <person name="Berdy B."/>
            <person name="Zhao S."/>
            <person name="Lieberman T.D."/>
            <person name="Swanson P.K."/>
            <person name="Smith M."/>
            <person name="Roesemann S."/>
            <person name="Alexander J.E."/>
            <person name="Rich S.A."/>
            <person name="Livny J."/>
            <person name="Vlamakis H."/>
            <person name="Clish C."/>
            <person name="Bullock K."/>
            <person name="Deik A."/>
            <person name="Scott J."/>
            <person name="Pierce K.A."/>
            <person name="Xavier R.J."/>
            <person name="Alm E.J."/>
        </authorList>
    </citation>
    <scope>NUCLEOTIDE SEQUENCE [LARGE SCALE GENOMIC DNA]</scope>
    <source>
        <strain evidence="9 29">BIOML-A112</strain>
        <strain evidence="8 27">BIOML-A382</strain>
    </source>
</reference>
<dbReference type="Proteomes" id="UP000254429">
    <property type="component" value="Unassembled WGS sequence"/>
</dbReference>
<evidence type="ECO:0000256" key="1">
    <source>
        <dbReference type="ARBA" id="ARBA00023125"/>
    </source>
</evidence>
<evidence type="ECO:0000313" key="21">
    <source>
        <dbReference type="Proteomes" id="UP000253687"/>
    </source>
</evidence>
<dbReference type="Proteomes" id="UP000438958">
    <property type="component" value="Unassembled WGS sequence"/>
</dbReference>
<evidence type="ECO:0000313" key="26">
    <source>
        <dbReference type="Proteomes" id="UP000321461"/>
    </source>
</evidence>
<evidence type="ECO:0000313" key="13">
    <source>
        <dbReference type="EMBL" id="RDA34831.1"/>
    </source>
</evidence>
<dbReference type="EMBL" id="CP146670">
    <property type="protein sequence ID" value="WWX69279.1"/>
    <property type="molecule type" value="Genomic_DNA"/>
</dbReference>
<evidence type="ECO:0000313" key="6">
    <source>
        <dbReference type="EMBL" id="EMM0028766.1"/>
    </source>
</evidence>
<evidence type="ECO:0000313" key="3">
    <source>
        <dbReference type="EMBL" id="AUK01176.1"/>
    </source>
</evidence>
<evidence type="ECO:0000313" key="20">
    <source>
        <dbReference type="Proteomes" id="UP000234238"/>
    </source>
</evidence>
<dbReference type="EMBL" id="UGFG01000001">
    <property type="protein sequence ID" value="STM38958.1"/>
    <property type="molecule type" value="Genomic_DNA"/>
</dbReference>
<reference evidence="12" key="10">
    <citation type="submission" date="2021-02" db="EMBL/GenBank/DDBJ databases">
        <title>Co-localization of colistin and carbapenem -resistance genes on a novel transferable IncHI2 plasmid in Escherichia coli from chicken-origin.</title>
        <authorList>
            <person name="Hoffmann M."/>
            <person name="Balkey M."/>
            <person name="Ronco T."/>
            <person name="Hendriksen R.S."/>
        </authorList>
    </citation>
    <scope>NUCLEOTIDE SEQUENCE</scope>
    <source>
        <strain evidence="12">CFSAN083829</strain>
    </source>
</reference>
<evidence type="ECO:0000313" key="19">
    <source>
        <dbReference type="Proteomes" id="UP000186595"/>
    </source>
</evidence>
<evidence type="ECO:0000313" key="22">
    <source>
        <dbReference type="Proteomes" id="UP000254429"/>
    </source>
</evidence>
<reference evidence="10 28" key="9">
    <citation type="submission" date="2020-02" db="EMBL/GenBank/DDBJ databases">
        <authorList>
            <person name="Subbiah M."/>
            <person name="Call D."/>
        </authorList>
    </citation>
    <scope>NUCLEOTIDE SEQUENCE [LARGE SCALE GENOMIC DNA]</scope>
    <source>
        <strain evidence="10 28">8375wC2</strain>
    </source>
</reference>
<evidence type="ECO:0000259" key="2">
    <source>
        <dbReference type="PROSITE" id="PS50943"/>
    </source>
</evidence>
<evidence type="ECO:0000313" key="28">
    <source>
        <dbReference type="Proteomes" id="UP000469708"/>
    </source>
</evidence>
<protein>
    <submittedName>
        <fullName evidence="6">DNA-binding transcriptional dual regulator DicA</fullName>
    </submittedName>
    <submittedName>
        <fullName evidence="5">Helix-turn-helix domain-containing protein</fullName>
    </submittedName>
    <submittedName>
        <fullName evidence="14">Repressor protein of division inhibition protein</fullName>
    </submittedName>
    <submittedName>
        <fullName evidence="13">Transcriptional regulator</fullName>
    </submittedName>
</protein>
<dbReference type="Proteomes" id="UP000253687">
    <property type="component" value="Unassembled WGS sequence"/>
</dbReference>
<evidence type="ECO:0000313" key="25">
    <source>
        <dbReference type="Proteomes" id="UP000256244"/>
    </source>
</evidence>
<dbReference type="EMBL" id="CP024141">
    <property type="protein sequence ID" value="AUK01176.1"/>
    <property type="molecule type" value="Genomic_DNA"/>
</dbReference>
<evidence type="ECO:0000313" key="16">
    <source>
        <dbReference type="EMBL" id="STM38958.1"/>
    </source>
</evidence>
<dbReference type="AlphaFoldDB" id="A0A024L1T9"/>
<dbReference type="Proteomes" id="UP000186595">
    <property type="component" value="Unassembled WGS sequence"/>
</dbReference>
<dbReference type="EMBL" id="ABLFQU030000111">
    <property type="protein sequence ID" value="EMM0028766.1"/>
    <property type="molecule type" value="Genomic_DNA"/>
</dbReference>
<dbReference type="EMBL" id="CP070393">
    <property type="protein sequence ID" value="QRZ95071.1"/>
    <property type="molecule type" value="Genomic_DNA"/>
</dbReference>
<dbReference type="EMBL" id="QOGZ01000030">
    <property type="protein sequence ID" value="RDA34831.1"/>
    <property type="molecule type" value="Genomic_DNA"/>
</dbReference>
<reference evidence="11 19" key="1">
    <citation type="submission" date="2016-11" db="EMBL/GenBank/DDBJ databases">
        <title>Draft genome sequences of five Shigatoxin-producing Escherichia coli isolates harboring the new recently described Subtilase cytotoxin allelic variant subAB2-3.</title>
        <authorList>
            <person name="Tasara T."/>
            <person name="Fierz L."/>
            <person name="Klumpp J."/>
            <person name="Schmidt H."/>
            <person name="Stephan R."/>
        </authorList>
    </citation>
    <scope>NUCLEOTIDE SEQUENCE [LARGE SCALE GENOMIC DNA]</scope>
    <source>
        <strain evidence="11 19">453</strain>
    </source>
</reference>
<proteinExistence type="predicted"/>
<dbReference type="CDD" id="cd00093">
    <property type="entry name" value="HTH_XRE"/>
    <property type="match status" value="1"/>
</dbReference>
<dbReference type="InterPro" id="IPR010982">
    <property type="entry name" value="Lambda_DNA-bd_dom_sf"/>
</dbReference>
<name>A0A024L1T9_ECOLX</name>
<dbReference type="EMBL" id="JANIDP010000073">
    <property type="protein sequence ID" value="MDR6048141.1"/>
    <property type="molecule type" value="Genomic_DNA"/>
</dbReference>
<dbReference type="SMR" id="A0A024L1T9"/>
<evidence type="ECO:0000313" key="27">
    <source>
        <dbReference type="Proteomes" id="UP000438958"/>
    </source>
</evidence>